<dbReference type="Pfam" id="PF02815">
    <property type="entry name" value="MIR"/>
    <property type="match status" value="1"/>
</dbReference>
<evidence type="ECO:0000259" key="16">
    <source>
        <dbReference type="PROSITE" id="PS50919"/>
    </source>
</evidence>
<sequence length="932" mass="103140">MSQRRNLAAPHEETALQFGTSTPRSHSPSIGNGGAFSASASASSSAGAGAAGAAAHPVGAAAGAAAGISSAPRTHIHYDDTTPYTDAHDFPSLPTHSPPLAGSMMASASSPYAQGEDKFAEKASAAAAAPHGARGTAQLYAGAGLEPIKQNARNKYAKMIPVHRKPRSPVEHVRFLFAQEWFVVALYTALSLFTRLYRIGRSPTVIWDEAHFGKFGSYYLKHQFYFDVHPPLGKMLVGLAGLLSGYDGHFDFESGATYPADVNYLSMRIIMALYGVAMVPVAYSTSGALGWNWRARHLLALMVLCDNAWLVISRFILLDSMLLCFTFTTVHGMVKFHSHQNRPFSDMWWFWLIFTGASIGVVTSVKWVGMFVMALVGLYTIEDLWEKFGDLRLPVRSYARHWCARALCLIVLPAIIYMISFKIHFILLSHSGSGDSQMSSLFQAGLKGNDFANNPLEAAYGSKVTFKNMGYGGGLLHSHVQTYPVGSQQQQVTCYHYRDDNNDFIITPPHEAVKADPSLALPAFNESTTPPRLLRNGDTIRLVHVMTKRNLHSHPVPAPVTKENYEVSAYGDLTVGDSNDLWVVEVVDDLNLGKAKPGQTVRSLSTRIRFRHRNQGCYLFASTALLPQWGWKQVEVSCTRENNPKDDHTHWNIESHTNSKLPPGNAQRYRSPFFRDFIHLNVAMMTSNNALIPDADKFDILASGPLEWPFLWNGLRMNSWADDSVKYYLVGNVLVWWGSTISLPVFVLVLGWYLARIQRRHADLSPSDFNQFVFVGKVAGIGWFLHYLPFLMMGRVTYIHHYLPTLYFAVIMLVHLLDHFLWNDSTARYRVRSAAGQAAAPPRASSLVGSADEKASLMSNNNGNGAAAGQDAVVHVAPVRSPVSSAVKNLTFAIVAGSVVGLFLWTHGTYMGMHGPMKKWWGMKFRKTWNIY</sequence>
<dbReference type="SUPFAM" id="SSF82109">
    <property type="entry name" value="MIR domain"/>
    <property type="match status" value="1"/>
</dbReference>
<comment type="function">
    <text evidence="14">Transfers mannose from Dol-P-mannose to Ser or Thr residues on proteins.</text>
</comment>
<dbReference type="InterPro" id="IPR032421">
    <property type="entry name" value="PMT_4TMC"/>
</dbReference>
<feature type="region of interest" description="Disordered" evidence="15">
    <location>
        <begin position="77"/>
        <end position="107"/>
    </location>
</feature>
<comment type="similarity">
    <text evidence="3 14">Belongs to the glycosyltransferase 39 family.</text>
</comment>
<proteinExistence type="inferred from homology"/>
<organism evidence="17 18">
    <name type="scientific">Tilletia horrida</name>
    <dbReference type="NCBI Taxonomy" id="155126"/>
    <lineage>
        <taxon>Eukaryota</taxon>
        <taxon>Fungi</taxon>
        <taxon>Dikarya</taxon>
        <taxon>Basidiomycota</taxon>
        <taxon>Ustilaginomycotina</taxon>
        <taxon>Exobasidiomycetes</taxon>
        <taxon>Tilletiales</taxon>
        <taxon>Tilletiaceae</taxon>
        <taxon>Tilletia</taxon>
    </lineage>
</organism>
<evidence type="ECO:0000313" key="18">
    <source>
        <dbReference type="Proteomes" id="UP001176521"/>
    </source>
</evidence>
<feature type="transmembrane region" description="Helical" evidence="14">
    <location>
        <begin position="402"/>
        <end position="421"/>
    </location>
</feature>
<feature type="transmembrane region" description="Helical" evidence="14">
    <location>
        <begin position="298"/>
        <end position="328"/>
    </location>
</feature>
<feature type="domain" description="MIR" evidence="16">
    <location>
        <begin position="531"/>
        <end position="587"/>
    </location>
</feature>
<evidence type="ECO:0000313" key="17">
    <source>
        <dbReference type="EMBL" id="KAK0535480.1"/>
    </source>
</evidence>
<dbReference type="EC" id="2.4.1.109" evidence="4 14"/>
<comment type="catalytic activity">
    <reaction evidence="13 14">
        <text>a di-trans,poly-cis-dolichyl beta-D-mannosyl phosphate + L-seryl-[protein] = 3-O-(alpha-D-mannosyl)-L-seryl-[protein] + a di-trans,poly-cis-dolichyl phosphate + H(+)</text>
        <dbReference type="Rhea" id="RHEA:17377"/>
        <dbReference type="Rhea" id="RHEA-COMP:9863"/>
        <dbReference type="Rhea" id="RHEA-COMP:13546"/>
        <dbReference type="Rhea" id="RHEA-COMP:19498"/>
        <dbReference type="Rhea" id="RHEA-COMP:19501"/>
        <dbReference type="ChEBI" id="CHEBI:15378"/>
        <dbReference type="ChEBI" id="CHEBI:29999"/>
        <dbReference type="ChEBI" id="CHEBI:57683"/>
        <dbReference type="ChEBI" id="CHEBI:58211"/>
        <dbReference type="ChEBI" id="CHEBI:137321"/>
        <dbReference type="EC" id="2.4.1.109"/>
    </reaction>
</comment>
<dbReference type="InterPro" id="IPR016093">
    <property type="entry name" value="MIR_motif"/>
</dbReference>
<feature type="compositionally biased region" description="Polar residues" evidence="15">
    <location>
        <begin position="17"/>
        <end position="30"/>
    </location>
</feature>
<evidence type="ECO:0000256" key="10">
    <source>
        <dbReference type="ARBA" id="ARBA00022989"/>
    </source>
</evidence>
<evidence type="ECO:0000256" key="13">
    <source>
        <dbReference type="ARBA" id="ARBA00045102"/>
    </source>
</evidence>
<comment type="caution">
    <text evidence="17">The sequence shown here is derived from an EMBL/GenBank/DDBJ whole genome shotgun (WGS) entry which is preliminary data.</text>
</comment>
<dbReference type="AlphaFoldDB" id="A0AAN6GFM6"/>
<dbReference type="Proteomes" id="UP001176521">
    <property type="component" value="Unassembled WGS sequence"/>
</dbReference>
<dbReference type="FunFam" id="2.80.10.50:FF:000012">
    <property type="entry name" value="Protein O-mannosyl-transferase 1"/>
    <property type="match status" value="1"/>
</dbReference>
<evidence type="ECO:0000256" key="9">
    <source>
        <dbReference type="ARBA" id="ARBA00022824"/>
    </source>
</evidence>
<protein>
    <recommendedName>
        <fullName evidence="4 14">Dolichyl-phosphate-mannose--protein mannosyltransferase</fullName>
        <ecNumber evidence="4 14">2.4.1.109</ecNumber>
    </recommendedName>
</protein>
<dbReference type="GO" id="GO:0004169">
    <property type="term" value="F:dolichyl-phosphate-mannose-protein mannosyltransferase activity"/>
    <property type="evidence" value="ECO:0007669"/>
    <property type="project" value="UniProtKB-UniRule"/>
</dbReference>
<evidence type="ECO:0000256" key="5">
    <source>
        <dbReference type="ARBA" id="ARBA00022676"/>
    </source>
</evidence>
<keyword evidence="7 14" id="KW-0812">Transmembrane</keyword>
<evidence type="ECO:0000256" key="1">
    <source>
        <dbReference type="ARBA" id="ARBA00004477"/>
    </source>
</evidence>
<dbReference type="GO" id="GO:0005789">
    <property type="term" value="C:endoplasmic reticulum membrane"/>
    <property type="evidence" value="ECO:0007669"/>
    <property type="project" value="UniProtKB-SubCell"/>
</dbReference>
<evidence type="ECO:0000256" key="4">
    <source>
        <dbReference type="ARBA" id="ARBA00012839"/>
    </source>
</evidence>
<evidence type="ECO:0000256" key="3">
    <source>
        <dbReference type="ARBA" id="ARBA00007222"/>
    </source>
</evidence>
<keyword evidence="6 14" id="KW-0808">Transferase</keyword>
<evidence type="ECO:0000256" key="15">
    <source>
        <dbReference type="SAM" id="MobiDB-lite"/>
    </source>
</evidence>
<feature type="domain" description="MIR" evidence="16">
    <location>
        <begin position="598"/>
        <end position="656"/>
    </location>
</feature>
<evidence type="ECO:0000256" key="7">
    <source>
        <dbReference type="ARBA" id="ARBA00022692"/>
    </source>
</evidence>
<dbReference type="SMART" id="SM00472">
    <property type="entry name" value="MIR"/>
    <property type="match status" value="3"/>
</dbReference>
<comment type="subcellular location">
    <subcellularLocation>
        <location evidence="1 14">Endoplasmic reticulum membrane</location>
        <topology evidence="1 14">Multi-pass membrane protein</topology>
    </subcellularLocation>
</comment>
<dbReference type="Pfam" id="PF02366">
    <property type="entry name" value="PMT"/>
    <property type="match status" value="1"/>
</dbReference>
<name>A0AAN6GFM6_9BASI</name>
<feature type="transmembrane region" description="Helical" evidence="14">
    <location>
        <begin position="269"/>
        <end position="291"/>
    </location>
</feature>
<dbReference type="InterPro" id="IPR027005">
    <property type="entry name" value="PMT-like"/>
</dbReference>
<feature type="transmembrane region" description="Helical" evidence="14">
    <location>
        <begin position="890"/>
        <end position="913"/>
    </location>
</feature>
<keyword evidence="18" id="KW-1185">Reference proteome</keyword>
<dbReference type="InterPro" id="IPR036300">
    <property type="entry name" value="MIR_dom_sf"/>
</dbReference>
<feature type="domain" description="MIR" evidence="16">
    <location>
        <begin position="455"/>
        <end position="509"/>
    </location>
</feature>
<comment type="pathway">
    <text evidence="2 14">Protein modification; protein glycosylation.</text>
</comment>
<evidence type="ECO:0000256" key="11">
    <source>
        <dbReference type="ARBA" id="ARBA00023136"/>
    </source>
</evidence>
<reference evidence="17" key="1">
    <citation type="journal article" date="2023" name="PhytoFront">
        <title>Draft Genome Resources of Seven Strains of Tilletia horrida, Causal Agent of Kernel Smut of Rice.</title>
        <authorList>
            <person name="Khanal S."/>
            <person name="Antony Babu S."/>
            <person name="Zhou X.G."/>
        </authorList>
    </citation>
    <scope>NUCLEOTIDE SEQUENCE</scope>
    <source>
        <strain evidence="17">TX3</strain>
    </source>
</reference>
<evidence type="ECO:0000256" key="8">
    <source>
        <dbReference type="ARBA" id="ARBA00022737"/>
    </source>
</evidence>
<dbReference type="CDD" id="cd23284">
    <property type="entry name" value="beta-trefoil_MIR_PMT2-like"/>
    <property type="match status" value="1"/>
</dbReference>
<accession>A0AAN6GFM6</accession>
<feature type="transmembrane region" description="Helical" evidence="14">
    <location>
        <begin position="734"/>
        <end position="755"/>
    </location>
</feature>
<dbReference type="Gene3D" id="2.80.10.50">
    <property type="match status" value="1"/>
</dbReference>
<comment type="catalytic activity">
    <reaction evidence="12 14">
        <text>a di-trans,poly-cis-dolichyl beta-D-mannosyl phosphate + L-threonyl-[protein] = 3-O-(alpha-D-mannosyl)-L-threonyl-[protein] + a di-trans,poly-cis-dolichyl phosphate + H(+)</text>
        <dbReference type="Rhea" id="RHEA:53396"/>
        <dbReference type="Rhea" id="RHEA-COMP:11060"/>
        <dbReference type="Rhea" id="RHEA-COMP:13547"/>
        <dbReference type="Rhea" id="RHEA-COMP:19498"/>
        <dbReference type="Rhea" id="RHEA-COMP:19501"/>
        <dbReference type="ChEBI" id="CHEBI:15378"/>
        <dbReference type="ChEBI" id="CHEBI:30013"/>
        <dbReference type="ChEBI" id="CHEBI:57683"/>
        <dbReference type="ChEBI" id="CHEBI:58211"/>
        <dbReference type="ChEBI" id="CHEBI:137323"/>
        <dbReference type="EC" id="2.4.1.109"/>
    </reaction>
</comment>
<evidence type="ECO:0000256" key="14">
    <source>
        <dbReference type="RuleBase" id="RU367007"/>
    </source>
</evidence>
<evidence type="ECO:0000256" key="6">
    <source>
        <dbReference type="ARBA" id="ARBA00022679"/>
    </source>
</evidence>
<keyword evidence="11 14" id="KW-0472">Membrane</keyword>
<keyword evidence="8" id="KW-0677">Repeat</keyword>
<dbReference type="PANTHER" id="PTHR10050">
    <property type="entry name" value="DOLICHYL-PHOSPHATE-MANNOSE--PROTEIN MANNOSYLTRANSFERASE"/>
    <property type="match status" value="1"/>
</dbReference>
<keyword evidence="5 14" id="KW-0328">Glycosyltransferase</keyword>
<dbReference type="PANTHER" id="PTHR10050:SF46">
    <property type="entry name" value="PROTEIN O-MANNOSYL-TRANSFERASE 2"/>
    <property type="match status" value="1"/>
</dbReference>
<feature type="transmembrane region" description="Helical" evidence="14">
    <location>
        <begin position="348"/>
        <end position="381"/>
    </location>
</feature>
<feature type="region of interest" description="Disordered" evidence="15">
    <location>
        <begin position="1"/>
        <end position="50"/>
    </location>
</feature>
<dbReference type="InterPro" id="IPR003342">
    <property type="entry name" value="ArnT-like_N"/>
</dbReference>
<gene>
    <name evidence="17" type="primary">PMT2</name>
    <name evidence="17" type="ORF">OC842_002298</name>
</gene>
<feature type="compositionally biased region" description="Low complexity" evidence="15">
    <location>
        <begin position="35"/>
        <end position="50"/>
    </location>
</feature>
<evidence type="ECO:0000256" key="12">
    <source>
        <dbReference type="ARBA" id="ARBA00045085"/>
    </source>
</evidence>
<dbReference type="PROSITE" id="PS50919">
    <property type="entry name" value="MIR"/>
    <property type="match status" value="3"/>
</dbReference>
<evidence type="ECO:0000256" key="2">
    <source>
        <dbReference type="ARBA" id="ARBA00004922"/>
    </source>
</evidence>
<feature type="transmembrane region" description="Helical" evidence="14">
    <location>
        <begin position="805"/>
        <end position="822"/>
    </location>
</feature>
<feature type="transmembrane region" description="Helical" evidence="14">
    <location>
        <begin position="767"/>
        <end position="785"/>
    </location>
</feature>
<keyword evidence="10 14" id="KW-1133">Transmembrane helix</keyword>
<dbReference type="EMBL" id="JAPDMQ010000095">
    <property type="protein sequence ID" value="KAK0535480.1"/>
    <property type="molecule type" value="Genomic_DNA"/>
</dbReference>
<keyword evidence="9 14" id="KW-0256">Endoplasmic reticulum</keyword>
<dbReference type="Pfam" id="PF16192">
    <property type="entry name" value="PMT_4TMC"/>
    <property type="match status" value="1"/>
</dbReference>